<evidence type="ECO:0000313" key="1">
    <source>
        <dbReference type="EMBL" id="KAF7777819.1"/>
    </source>
</evidence>
<dbReference type="Proteomes" id="UP000629468">
    <property type="component" value="Unassembled WGS sequence"/>
</dbReference>
<reference evidence="1 2" key="1">
    <citation type="journal article" name="Sci. Rep.">
        <title>Telomere-to-telomere assembled and centromere annotated genomes of the two main subspecies of the button mushroom Agaricus bisporus reveal especially polymorphic chromosome ends.</title>
        <authorList>
            <person name="Sonnenberg A.S.M."/>
            <person name="Sedaghat-Telgerd N."/>
            <person name="Lavrijssen B."/>
            <person name="Ohm R.A."/>
            <person name="Hendrickx P.M."/>
            <person name="Scholtmeijer K."/>
            <person name="Baars J.J.P."/>
            <person name="van Peer A."/>
        </authorList>
    </citation>
    <scope>NUCLEOTIDE SEQUENCE [LARGE SCALE GENOMIC DNA]</scope>
    <source>
        <strain evidence="1 2">H119_p4</strain>
    </source>
</reference>
<proteinExistence type="predicted"/>
<dbReference type="AlphaFoldDB" id="A0A8H7KIE5"/>
<comment type="caution">
    <text evidence="1">The sequence shown here is derived from an EMBL/GenBank/DDBJ whole genome shotgun (WGS) entry which is preliminary data.</text>
</comment>
<evidence type="ECO:0000313" key="2">
    <source>
        <dbReference type="Proteomes" id="UP000629468"/>
    </source>
</evidence>
<protein>
    <submittedName>
        <fullName evidence="1">Uncharacterized protein</fullName>
    </submittedName>
</protein>
<dbReference type="EMBL" id="JABXXO010000005">
    <property type="protein sequence ID" value="KAF7777819.1"/>
    <property type="molecule type" value="Genomic_DNA"/>
</dbReference>
<sequence length="162" mass="18533">MPPRQPLIEANTIIVLKDGVRVSTQYDTATANSYPLERHRKACKRQQEEKLARQFRSTNESEELESFDLQLLFRPPLASFDSDRAIHGMQVECPGQWVQWSPGSIWETYPFRLHKSKEVGWTPIKIDGGSNGLVVRAKRCWKLLDESDTEDGPMPCVACKMV</sequence>
<accession>A0A8H7KIE5</accession>
<organism evidence="1 2">
    <name type="scientific">Agaricus bisporus var. burnettii</name>
    <dbReference type="NCBI Taxonomy" id="192524"/>
    <lineage>
        <taxon>Eukaryota</taxon>
        <taxon>Fungi</taxon>
        <taxon>Dikarya</taxon>
        <taxon>Basidiomycota</taxon>
        <taxon>Agaricomycotina</taxon>
        <taxon>Agaricomycetes</taxon>
        <taxon>Agaricomycetidae</taxon>
        <taxon>Agaricales</taxon>
        <taxon>Agaricineae</taxon>
        <taxon>Agaricaceae</taxon>
        <taxon>Agaricus</taxon>
    </lineage>
</organism>
<name>A0A8H7KIE5_AGABI</name>
<gene>
    <name evidence="1" type="ORF">Agabi119p4_3891</name>
</gene>